<dbReference type="GO" id="GO:0009425">
    <property type="term" value="C:bacterial-type flagellum basal body"/>
    <property type="evidence" value="ECO:0007669"/>
    <property type="project" value="UniProtKB-SubCell"/>
</dbReference>
<dbReference type="GO" id="GO:0005829">
    <property type="term" value="C:cytosol"/>
    <property type="evidence" value="ECO:0007669"/>
    <property type="project" value="TreeGrafter"/>
</dbReference>
<dbReference type="InterPro" id="IPR053967">
    <property type="entry name" value="LlgE_F_G-like_D1"/>
</dbReference>
<feature type="domain" description="Flagellar hook protein FlgE/F/G-like D1" evidence="10">
    <location>
        <begin position="88"/>
        <end position="141"/>
    </location>
</feature>
<dbReference type="GO" id="GO:0071978">
    <property type="term" value="P:bacterial-type flagellum-dependent swarming motility"/>
    <property type="evidence" value="ECO:0007669"/>
    <property type="project" value="TreeGrafter"/>
</dbReference>
<feature type="region of interest" description="Disordered" evidence="6">
    <location>
        <begin position="295"/>
        <end position="317"/>
    </location>
</feature>
<evidence type="ECO:0000313" key="11">
    <source>
        <dbReference type="EMBL" id="SBW09371.1"/>
    </source>
</evidence>
<evidence type="ECO:0000259" key="8">
    <source>
        <dbReference type="Pfam" id="PF06429"/>
    </source>
</evidence>
<dbReference type="GO" id="GO:0009424">
    <property type="term" value="C:bacterial-type flagellum hook"/>
    <property type="evidence" value="ECO:0007669"/>
    <property type="project" value="TreeGrafter"/>
</dbReference>
<dbReference type="Gene3D" id="2.60.98.20">
    <property type="entry name" value="Flagellar hook protein FlgE"/>
    <property type="match status" value="1"/>
</dbReference>
<feature type="region of interest" description="Disordered" evidence="6">
    <location>
        <begin position="138"/>
        <end position="161"/>
    </location>
</feature>
<dbReference type="AlphaFoldDB" id="A0A212KCG1"/>
<feature type="compositionally biased region" description="Low complexity" evidence="6">
    <location>
        <begin position="140"/>
        <end position="161"/>
    </location>
</feature>
<evidence type="ECO:0000256" key="3">
    <source>
        <dbReference type="ARBA" id="ARBA00019015"/>
    </source>
</evidence>
<dbReference type="PANTHER" id="PTHR30435:SF1">
    <property type="entry name" value="FLAGELLAR HOOK PROTEIN FLGE"/>
    <property type="match status" value="1"/>
</dbReference>
<feature type="compositionally biased region" description="Polar residues" evidence="6">
    <location>
        <begin position="303"/>
        <end position="312"/>
    </location>
</feature>
<gene>
    <name evidence="11" type="ORF">KL86DPRO_50149</name>
</gene>
<dbReference type="InterPro" id="IPR037925">
    <property type="entry name" value="FlgE/F/G-like"/>
</dbReference>
<evidence type="ECO:0000256" key="5">
    <source>
        <dbReference type="RuleBase" id="RU362116"/>
    </source>
</evidence>
<dbReference type="InterPro" id="IPR001444">
    <property type="entry name" value="Flag_bb_rod_N"/>
</dbReference>
<evidence type="ECO:0000259" key="10">
    <source>
        <dbReference type="Pfam" id="PF22692"/>
    </source>
</evidence>
<dbReference type="InterPro" id="IPR020013">
    <property type="entry name" value="Flagellar_FlgE/F/G"/>
</dbReference>
<comment type="similarity">
    <text evidence="2 5">Belongs to the flagella basal body rod proteins family.</text>
</comment>
<evidence type="ECO:0000256" key="1">
    <source>
        <dbReference type="ARBA" id="ARBA00004117"/>
    </source>
</evidence>
<evidence type="ECO:0000256" key="6">
    <source>
        <dbReference type="SAM" id="MobiDB-lite"/>
    </source>
</evidence>
<evidence type="ECO:0000256" key="2">
    <source>
        <dbReference type="ARBA" id="ARBA00009677"/>
    </source>
</evidence>
<proteinExistence type="inferred from homology"/>
<evidence type="ECO:0000256" key="4">
    <source>
        <dbReference type="ARBA" id="ARBA00023143"/>
    </source>
</evidence>
<keyword evidence="4 5" id="KW-0975">Bacterial flagellum</keyword>
<accession>A0A212KCG1</accession>
<sequence length="737" mass="78791">MSLSASMWTAVTGLLVHGEKMNVVGNNIANVNTVGFKGSRMDFEDFVNQNVFAAAGPSQVGRGVAIGAIYGNFSQGSFENSTDPTDMAISGEGFFKVKPIGTDTEYYTRAGNFRFNADGYLVDPHGYALQGWRIQVPTPSVASSSSGGTAGTSSASTFKGAGAPTNVKLDSFTCDPKHTNTMSMELNLDSRASGKSGGATEPNPYYQPKTIANPAYDPAHPNPTMPNPAYDPNPYLPNPTYDPSVAVAGATPNAADANAYPYILDPSETLPPVNIDSPVWSTTPPTVNPTYNPALAPGGSAPDASNPNSNPYIANPANALPQTIADPLYQPPTIPNPAYDASISPTIGTDPFFALFQTWDATNVSSNKPALGEQAYAYQHTMNIYDEGGTVHKVTIYFDKVESTEFNGAIGGQTYWEYIVTIDPSEDFRDFHHYADPTNPDQTLAEPPSDKMKGVLMAGSMIFDKSGEFVNMSAYVPTEGGTAMDDLSTWVRSPISTNGYPMFAPNFSGRPNASTAWDNTNPLPTPPNDLSANDINKNALNYMVELNLGLRNMSPEWNGAFIDTASSVGNNMLPASSGGSGIETLYGIASDSIEPQPSRTKSYAQSSGSVNQSQDGYSFGYLSTVYVDRDGILYGKYSNGQTLSLFQITLYDFISPHNLRREGGNLFSETRESGDATSGPANSMGLGSVYGNNIEQSNVDLATEFVQMITTQRGFQANSKSITTVDTMLETVISMKR</sequence>
<dbReference type="Pfam" id="PF06429">
    <property type="entry name" value="Flg_bbr_C"/>
    <property type="match status" value="1"/>
</dbReference>
<feature type="domain" description="Flagellar basal body rod protein N-terminal" evidence="7">
    <location>
        <begin position="14"/>
        <end position="37"/>
    </location>
</feature>
<dbReference type="PANTHER" id="PTHR30435">
    <property type="entry name" value="FLAGELLAR PROTEIN"/>
    <property type="match status" value="1"/>
</dbReference>
<feature type="domain" description="Flagellar basal-body/hook protein C-terminal" evidence="8">
    <location>
        <begin position="693"/>
        <end position="735"/>
    </location>
</feature>
<organism evidence="11">
    <name type="scientific">uncultured delta proteobacterium</name>
    <dbReference type="NCBI Taxonomy" id="34034"/>
    <lineage>
        <taxon>Bacteria</taxon>
        <taxon>Deltaproteobacteria</taxon>
        <taxon>environmental samples</taxon>
    </lineage>
</organism>
<comment type="subcellular location">
    <subcellularLocation>
        <location evidence="1 5">Bacterial flagellum basal body</location>
    </subcellularLocation>
</comment>
<reference evidence="11" key="1">
    <citation type="submission" date="2016-04" db="EMBL/GenBank/DDBJ databases">
        <authorList>
            <person name="Evans L.H."/>
            <person name="Alamgir A."/>
            <person name="Owens N."/>
            <person name="Weber N.D."/>
            <person name="Virtaneva K."/>
            <person name="Barbian K."/>
            <person name="Babar A."/>
            <person name="Rosenke K."/>
        </authorList>
    </citation>
    <scope>NUCLEOTIDE SEQUENCE</scope>
    <source>
        <strain evidence="11">86</strain>
    </source>
</reference>
<dbReference type="InterPro" id="IPR011491">
    <property type="entry name" value="FlgE_D2"/>
</dbReference>
<protein>
    <recommendedName>
        <fullName evidence="3 5">Flagellar hook protein FlgE</fullName>
    </recommendedName>
</protein>
<dbReference type="Pfam" id="PF07559">
    <property type="entry name" value="FlgE_D2"/>
    <property type="match status" value="1"/>
</dbReference>
<comment type="function">
    <text evidence="5">A flexible structure which links the flagellar filament to the drive apparatus in the basal body.</text>
</comment>
<dbReference type="PROSITE" id="PS00588">
    <property type="entry name" value="FLAGELLA_BB_ROD"/>
    <property type="match status" value="1"/>
</dbReference>
<name>A0A212KCG1_9DELT</name>
<dbReference type="NCBIfam" id="TIGR03506">
    <property type="entry name" value="FlgEFG_subfam"/>
    <property type="match status" value="2"/>
</dbReference>
<dbReference type="InterPro" id="IPR010930">
    <property type="entry name" value="Flg_bb/hook_C_dom"/>
</dbReference>
<dbReference type="Pfam" id="PF22692">
    <property type="entry name" value="LlgE_F_G_D1"/>
    <property type="match status" value="1"/>
</dbReference>
<dbReference type="SUPFAM" id="SSF117143">
    <property type="entry name" value="Flagellar hook protein flgE"/>
    <property type="match status" value="1"/>
</dbReference>
<dbReference type="InterPro" id="IPR019776">
    <property type="entry name" value="Flagellar_basal_body_rod_CS"/>
</dbReference>
<dbReference type="InterPro" id="IPR037058">
    <property type="entry name" value="Falgellar_hook_FlgE_sf"/>
</dbReference>
<dbReference type="EMBL" id="FLUQ01000005">
    <property type="protein sequence ID" value="SBW09371.1"/>
    <property type="molecule type" value="Genomic_DNA"/>
</dbReference>
<evidence type="ECO:0000259" key="7">
    <source>
        <dbReference type="Pfam" id="PF00460"/>
    </source>
</evidence>
<feature type="domain" description="Flagellar hook protein FlgE D2" evidence="9">
    <location>
        <begin position="367"/>
        <end position="617"/>
    </location>
</feature>
<dbReference type="Pfam" id="PF00460">
    <property type="entry name" value="Flg_bb_rod"/>
    <property type="match status" value="1"/>
</dbReference>
<evidence type="ECO:0000259" key="9">
    <source>
        <dbReference type="Pfam" id="PF07559"/>
    </source>
</evidence>